<dbReference type="EMBL" id="CP110421">
    <property type="protein sequence ID" value="WAQ81286.1"/>
    <property type="molecule type" value="Genomic_DNA"/>
</dbReference>
<evidence type="ECO:0000256" key="1">
    <source>
        <dbReference type="SAM" id="MobiDB-lite"/>
    </source>
</evidence>
<dbReference type="GeneID" id="77806568"/>
<accession>A0ABY7C7Z3</accession>
<proteinExistence type="predicted"/>
<feature type="compositionally biased region" description="Basic and acidic residues" evidence="1">
    <location>
        <begin position="64"/>
        <end position="74"/>
    </location>
</feature>
<organism evidence="2 3">
    <name type="scientific">Puccinia triticina</name>
    <dbReference type="NCBI Taxonomy" id="208348"/>
    <lineage>
        <taxon>Eukaryota</taxon>
        <taxon>Fungi</taxon>
        <taxon>Dikarya</taxon>
        <taxon>Basidiomycota</taxon>
        <taxon>Pucciniomycotina</taxon>
        <taxon>Pucciniomycetes</taxon>
        <taxon>Pucciniales</taxon>
        <taxon>Pucciniaceae</taxon>
        <taxon>Puccinia</taxon>
    </lineage>
</organism>
<feature type="compositionally biased region" description="Acidic residues" evidence="1">
    <location>
        <begin position="54"/>
        <end position="63"/>
    </location>
</feature>
<protein>
    <recommendedName>
        <fullName evidence="4">AGC-kinase C-terminal domain-containing protein</fullName>
    </recommendedName>
</protein>
<sequence length="91" mass="10235">MVEKNVTRAVAAKRVERVDAVARREEAVVAELLTSGIPITNDASQRAVDHNLEDEFMTPEGSDEPTKSEDDFSFRNRSGGGFRFRYDYVNP</sequence>
<dbReference type="Proteomes" id="UP001164743">
    <property type="component" value="Chromosome 1A"/>
</dbReference>
<evidence type="ECO:0008006" key="4">
    <source>
        <dbReference type="Google" id="ProtNLM"/>
    </source>
</evidence>
<evidence type="ECO:0000313" key="3">
    <source>
        <dbReference type="Proteomes" id="UP001164743"/>
    </source>
</evidence>
<evidence type="ECO:0000313" key="2">
    <source>
        <dbReference type="EMBL" id="WAQ81286.1"/>
    </source>
</evidence>
<reference evidence="2" key="1">
    <citation type="submission" date="2022-10" db="EMBL/GenBank/DDBJ databases">
        <title>Puccinia triticina Genome sequencing and assembly.</title>
        <authorList>
            <person name="Li C."/>
        </authorList>
    </citation>
    <scope>NUCLEOTIDE SEQUENCE</scope>
    <source>
        <strain evidence="2">Pt15</strain>
    </source>
</reference>
<keyword evidence="3" id="KW-1185">Reference proteome</keyword>
<gene>
    <name evidence="2" type="ORF">PtA15_1A626</name>
</gene>
<dbReference type="RefSeq" id="XP_053016841.1">
    <property type="nucleotide sequence ID" value="XM_053165673.1"/>
</dbReference>
<feature type="region of interest" description="Disordered" evidence="1">
    <location>
        <begin position="54"/>
        <end position="75"/>
    </location>
</feature>
<name>A0ABY7C7Z3_9BASI</name>